<dbReference type="AlphaFoldDB" id="A0AAW5QWA9"/>
<keyword evidence="6" id="KW-1185">Reference proteome</keyword>
<sequence>MALQAVPEPLARYNLFRTADLDEAREQVARVFCPHRLKITGERGRFRTVQNHVDTGLLSLSYIGYGADVEIEPGELDTFYLIQIPLAGAASIQTGRRAFIADSRQASILNPNRYTAMRWWAGCRKLQVQVARSVLESVAADYFGRGIDTPLTFDAAMALTRPEAAAWLRHVVAFMRCVEKSGSDVDAKDRVDFYGAELLRELVEVQANSHSHFAEACGSGPLPRYVKTALEYIRANADRPLTSAEIARASGVAGRTLQYGFKQFLGMTPIQVLRDERLDRCRLALRLAEDEASVSAVAARWGFAHLGRFAQYYRQRFGESPRRTARSS</sequence>
<dbReference type="SUPFAM" id="SSF46689">
    <property type="entry name" value="Homeodomain-like"/>
    <property type="match status" value="2"/>
</dbReference>
<keyword evidence="3" id="KW-0804">Transcription</keyword>
<protein>
    <submittedName>
        <fullName evidence="5">AraC family transcriptional regulator</fullName>
    </submittedName>
</protein>
<dbReference type="Gene3D" id="1.10.10.60">
    <property type="entry name" value="Homeodomain-like"/>
    <property type="match status" value="1"/>
</dbReference>
<proteinExistence type="predicted"/>
<evidence type="ECO:0000256" key="1">
    <source>
        <dbReference type="ARBA" id="ARBA00023015"/>
    </source>
</evidence>
<dbReference type="PANTHER" id="PTHR46796:SF12">
    <property type="entry name" value="HTH-TYPE DNA-BINDING TRANSCRIPTIONAL ACTIVATOR EUTR"/>
    <property type="match status" value="1"/>
</dbReference>
<dbReference type="EMBL" id="JALIDZ010000004">
    <property type="protein sequence ID" value="MCT8972351.1"/>
    <property type="molecule type" value="Genomic_DNA"/>
</dbReference>
<name>A0AAW5QWA9_9HYPH</name>
<dbReference type="Proteomes" id="UP001320898">
    <property type="component" value="Unassembled WGS sequence"/>
</dbReference>
<dbReference type="InterPro" id="IPR035418">
    <property type="entry name" value="AraC-bd_2"/>
</dbReference>
<dbReference type="SMART" id="SM00342">
    <property type="entry name" value="HTH_ARAC"/>
    <property type="match status" value="1"/>
</dbReference>
<comment type="caution">
    <text evidence="5">The sequence shown here is derived from an EMBL/GenBank/DDBJ whole genome shotgun (WGS) entry which is preliminary data.</text>
</comment>
<dbReference type="InterPro" id="IPR009057">
    <property type="entry name" value="Homeodomain-like_sf"/>
</dbReference>
<evidence type="ECO:0000256" key="2">
    <source>
        <dbReference type="ARBA" id="ARBA00023125"/>
    </source>
</evidence>
<dbReference type="InterPro" id="IPR018060">
    <property type="entry name" value="HTH_AraC"/>
</dbReference>
<dbReference type="GO" id="GO:0043565">
    <property type="term" value="F:sequence-specific DNA binding"/>
    <property type="evidence" value="ECO:0007669"/>
    <property type="project" value="InterPro"/>
</dbReference>
<organism evidence="5 6">
    <name type="scientific">Microbaculum marinisediminis</name>
    <dbReference type="NCBI Taxonomy" id="2931392"/>
    <lineage>
        <taxon>Bacteria</taxon>
        <taxon>Pseudomonadati</taxon>
        <taxon>Pseudomonadota</taxon>
        <taxon>Alphaproteobacteria</taxon>
        <taxon>Hyphomicrobiales</taxon>
        <taxon>Tepidamorphaceae</taxon>
        <taxon>Microbaculum</taxon>
    </lineage>
</organism>
<dbReference type="Pfam" id="PF12833">
    <property type="entry name" value="HTH_18"/>
    <property type="match status" value="1"/>
</dbReference>
<evidence type="ECO:0000313" key="6">
    <source>
        <dbReference type="Proteomes" id="UP001320898"/>
    </source>
</evidence>
<dbReference type="InterPro" id="IPR050204">
    <property type="entry name" value="AraC_XylS_family_regulators"/>
</dbReference>
<feature type="domain" description="HTH araC/xylS-type" evidence="4">
    <location>
        <begin position="227"/>
        <end position="327"/>
    </location>
</feature>
<dbReference type="Pfam" id="PF14525">
    <property type="entry name" value="AraC_binding_2"/>
    <property type="match status" value="1"/>
</dbReference>
<evidence type="ECO:0000256" key="3">
    <source>
        <dbReference type="ARBA" id="ARBA00023163"/>
    </source>
</evidence>
<keyword evidence="1" id="KW-0805">Transcription regulation</keyword>
<accession>A0AAW5QWA9</accession>
<gene>
    <name evidence="5" type="ORF">MUB46_10830</name>
</gene>
<evidence type="ECO:0000313" key="5">
    <source>
        <dbReference type="EMBL" id="MCT8972351.1"/>
    </source>
</evidence>
<keyword evidence="2" id="KW-0238">DNA-binding</keyword>
<dbReference type="PANTHER" id="PTHR46796">
    <property type="entry name" value="HTH-TYPE TRANSCRIPTIONAL ACTIVATOR RHAS-RELATED"/>
    <property type="match status" value="1"/>
</dbReference>
<reference evidence="5 6" key="1">
    <citation type="submission" date="2022-04" db="EMBL/GenBank/DDBJ databases">
        <authorList>
            <person name="Ye Y.-Q."/>
            <person name="Du Z.-J."/>
        </authorList>
    </citation>
    <scope>NUCLEOTIDE SEQUENCE [LARGE SCALE GENOMIC DNA]</scope>
    <source>
        <strain evidence="5 6">A6E488</strain>
    </source>
</reference>
<dbReference type="GO" id="GO:0003700">
    <property type="term" value="F:DNA-binding transcription factor activity"/>
    <property type="evidence" value="ECO:0007669"/>
    <property type="project" value="InterPro"/>
</dbReference>
<dbReference type="RefSeq" id="WP_261615913.1">
    <property type="nucleotide sequence ID" value="NZ_JALIDZ010000004.1"/>
</dbReference>
<dbReference type="PROSITE" id="PS01124">
    <property type="entry name" value="HTH_ARAC_FAMILY_2"/>
    <property type="match status" value="1"/>
</dbReference>
<evidence type="ECO:0000259" key="4">
    <source>
        <dbReference type="PROSITE" id="PS01124"/>
    </source>
</evidence>